<keyword evidence="2" id="KW-0812">Transmembrane</keyword>
<dbReference type="GeneTree" id="ENSGT00530000066564"/>
<dbReference type="InterPro" id="IPR042381">
    <property type="entry name" value="CD96"/>
</dbReference>
<keyword evidence="6" id="KW-1185">Reference proteome</keyword>
<sequence>MAVTLKGIIVCLVLLSFTPQGVHGFEIFHHEILTAVVGQDVSLPCTPKENTLKILQIEWKKRGEAEDQHLVVYNPQFGETIGSPNVALRSEKEGDMRTTLVLKALKETDSGRYICDLTTYPNGSIRKVTRLKVKDLDDIIKCDTNGTVEAESGQNVTVHCTADGFPNILFHWSKDNKCISDESSLVLWSVSKHDAGLYMLTVSVGNNTALVKRRGFNIKVPLTTTQSDEGPATTENPTDTPPLNVTLSTQLFSTSTKITGPTDTSANKTDESTEPGRGTNLTVTPDPPITTIQEVNSSVTLSTPVQPMNFTTDFSSNTKKQTKGIEVNSSTHNPIRVTSTAQSGTTYPPLAVSGTTYLPVVQSNVSTPWSHQPDGGNQSEAETSSQGYSVSTTVFPEKSTLAGEETHRTDTSSTLSQGSGVIIETEKGSQRYTTMLWIFPFLAVLILVGILYRRHVIQKRMDLPPPFKPPPPPVKYSSLKSQDIPMTDILI</sequence>
<organism evidence="5 6">
    <name type="scientific">Esox lucius</name>
    <name type="common">Northern pike</name>
    <dbReference type="NCBI Taxonomy" id="8010"/>
    <lineage>
        <taxon>Eukaryota</taxon>
        <taxon>Metazoa</taxon>
        <taxon>Chordata</taxon>
        <taxon>Craniata</taxon>
        <taxon>Vertebrata</taxon>
        <taxon>Euteleostomi</taxon>
        <taxon>Actinopterygii</taxon>
        <taxon>Neopterygii</taxon>
        <taxon>Teleostei</taxon>
        <taxon>Protacanthopterygii</taxon>
        <taxon>Esociformes</taxon>
        <taxon>Esocidae</taxon>
        <taxon>Esox</taxon>
    </lineage>
</organism>
<keyword evidence="2" id="KW-0472">Membrane</keyword>
<feature type="region of interest" description="Disordered" evidence="1">
    <location>
        <begin position="222"/>
        <end position="289"/>
    </location>
</feature>
<accession>A0AAY5LB43</accession>
<reference evidence="5" key="2">
    <citation type="submission" date="2025-08" db="UniProtKB">
        <authorList>
            <consortium name="Ensembl"/>
        </authorList>
    </citation>
    <scope>IDENTIFICATION</scope>
</reference>
<feature type="region of interest" description="Disordered" evidence="1">
    <location>
        <begin position="365"/>
        <end position="387"/>
    </location>
</feature>
<name>A0AAY5LB43_ESOLU</name>
<dbReference type="Proteomes" id="UP000265140">
    <property type="component" value="Chromosome 7"/>
</dbReference>
<dbReference type="SMART" id="SM00409">
    <property type="entry name" value="IG"/>
    <property type="match status" value="2"/>
</dbReference>
<dbReference type="InterPro" id="IPR036179">
    <property type="entry name" value="Ig-like_dom_sf"/>
</dbReference>
<feature type="chain" id="PRO_5044295749" description="Ig-like domain-containing protein" evidence="3">
    <location>
        <begin position="25"/>
        <end position="491"/>
    </location>
</feature>
<dbReference type="RefSeq" id="XP_010896522.2">
    <property type="nucleotide sequence ID" value="XM_010898220.4"/>
</dbReference>
<evidence type="ECO:0000256" key="3">
    <source>
        <dbReference type="SAM" id="SignalP"/>
    </source>
</evidence>
<dbReference type="PANTHER" id="PTHR15317:SF1">
    <property type="entry name" value="T-CELL SURFACE PROTEIN TACTILE"/>
    <property type="match status" value="1"/>
</dbReference>
<dbReference type="GO" id="GO:0006954">
    <property type="term" value="P:inflammatory response"/>
    <property type="evidence" value="ECO:0007669"/>
    <property type="project" value="TreeGrafter"/>
</dbReference>
<feature type="domain" description="Ig-like" evidence="4">
    <location>
        <begin position="137"/>
        <end position="217"/>
    </location>
</feature>
<dbReference type="AlphaFoldDB" id="A0AAY5LB43"/>
<evidence type="ECO:0000256" key="1">
    <source>
        <dbReference type="SAM" id="MobiDB-lite"/>
    </source>
</evidence>
<dbReference type="InterPro" id="IPR013783">
    <property type="entry name" value="Ig-like_fold"/>
</dbReference>
<dbReference type="Gene3D" id="2.60.40.10">
    <property type="entry name" value="Immunoglobulins"/>
    <property type="match status" value="2"/>
</dbReference>
<dbReference type="PANTHER" id="PTHR15317">
    <property type="entry name" value="T-CELL SURFACE PROTEIN TACTILE"/>
    <property type="match status" value="1"/>
</dbReference>
<keyword evidence="2" id="KW-1133">Transmembrane helix</keyword>
<reference evidence="5" key="3">
    <citation type="submission" date="2025-09" db="UniProtKB">
        <authorList>
            <consortium name="Ensembl"/>
        </authorList>
    </citation>
    <scope>IDENTIFICATION</scope>
</reference>
<dbReference type="PROSITE" id="PS50835">
    <property type="entry name" value="IG_LIKE"/>
    <property type="match status" value="2"/>
</dbReference>
<evidence type="ECO:0000313" key="6">
    <source>
        <dbReference type="Proteomes" id="UP000265140"/>
    </source>
</evidence>
<dbReference type="Pfam" id="PF13927">
    <property type="entry name" value="Ig_3"/>
    <property type="match status" value="1"/>
</dbReference>
<feature type="domain" description="Ig-like" evidence="4">
    <location>
        <begin position="19"/>
        <end position="132"/>
    </location>
</feature>
<evidence type="ECO:0000259" key="4">
    <source>
        <dbReference type="PROSITE" id="PS50835"/>
    </source>
</evidence>
<reference evidence="5 6" key="1">
    <citation type="submission" date="2020-02" db="EMBL/GenBank/DDBJ databases">
        <title>Esox lucius (northern pike) genome, fEsoLuc1, primary haplotype.</title>
        <authorList>
            <person name="Myers G."/>
            <person name="Karagic N."/>
            <person name="Meyer A."/>
            <person name="Pippel M."/>
            <person name="Reichard M."/>
            <person name="Winkler S."/>
            <person name="Tracey A."/>
            <person name="Sims Y."/>
            <person name="Howe K."/>
            <person name="Rhie A."/>
            <person name="Formenti G."/>
            <person name="Durbin R."/>
            <person name="Fedrigo O."/>
            <person name="Jarvis E.D."/>
        </authorList>
    </citation>
    <scope>NUCLEOTIDE SEQUENCE [LARGE SCALE GENOMIC DNA]</scope>
</reference>
<feature type="transmembrane region" description="Helical" evidence="2">
    <location>
        <begin position="434"/>
        <end position="452"/>
    </location>
</feature>
<dbReference type="GO" id="GO:0007160">
    <property type="term" value="P:cell-matrix adhesion"/>
    <property type="evidence" value="ECO:0007669"/>
    <property type="project" value="TreeGrafter"/>
</dbReference>
<feature type="compositionally biased region" description="Polar residues" evidence="1">
    <location>
        <begin position="222"/>
        <end position="267"/>
    </location>
</feature>
<dbReference type="InterPro" id="IPR007110">
    <property type="entry name" value="Ig-like_dom"/>
</dbReference>
<dbReference type="GeneID" id="105026645"/>
<dbReference type="Pfam" id="PF07686">
    <property type="entry name" value="V-set"/>
    <property type="match status" value="1"/>
</dbReference>
<dbReference type="InterPro" id="IPR003598">
    <property type="entry name" value="Ig_sub2"/>
</dbReference>
<dbReference type="KEGG" id="els:105026645"/>
<dbReference type="SUPFAM" id="SSF48726">
    <property type="entry name" value="Immunoglobulin"/>
    <property type="match status" value="2"/>
</dbReference>
<feature type="signal peptide" evidence="3">
    <location>
        <begin position="1"/>
        <end position="24"/>
    </location>
</feature>
<dbReference type="InterPro" id="IPR003599">
    <property type="entry name" value="Ig_sub"/>
</dbReference>
<evidence type="ECO:0000256" key="2">
    <source>
        <dbReference type="SAM" id="Phobius"/>
    </source>
</evidence>
<dbReference type="Ensembl" id="ENSELUT00000092037.1">
    <property type="protein sequence ID" value="ENSELUP00000097915.1"/>
    <property type="gene ID" value="ENSELUG00000039794.1"/>
</dbReference>
<keyword evidence="3" id="KW-0732">Signal</keyword>
<evidence type="ECO:0000313" key="5">
    <source>
        <dbReference type="Ensembl" id="ENSELUP00000097915.1"/>
    </source>
</evidence>
<dbReference type="SMART" id="SM00408">
    <property type="entry name" value="IGc2"/>
    <property type="match status" value="2"/>
</dbReference>
<protein>
    <recommendedName>
        <fullName evidence="4">Ig-like domain-containing protein</fullName>
    </recommendedName>
</protein>
<proteinExistence type="predicted"/>
<dbReference type="InterPro" id="IPR013106">
    <property type="entry name" value="Ig_V-set"/>
</dbReference>